<comment type="caution">
    <text evidence="2">The sequence shown here is derived from an EMBL/GenBank/DDBJ whole genome shotgun (WGS) entry which is preliminary data.</text>
</comment>
<dbReference type="InParanoid" id="A0A151Z455"/>
<evidence type="ECO:0000256" key="1">
    <source>
        <dbReference type="ARBA" id="ARBA00022729"/>
    </source>
</evidence>
<protein>
    <recommendedName>
        <fullName evidence="4">Tenascin X</fullName>
    </recommendedName>
</protein>
<dbReference type="Pfam" id="PF13517">
    <property type="entry name" value="FG-GAP_3"/>
    <property type="match status" value="1"/>
</dbReference>
<reference evidence="2 3" key="1">
    <citation type="submission" date="2015-12" db="EMBL/GenBank/DDBJ databases">
        <title>Dictyostelia acquired genes for synthesis and detection of signals that induce cell-type specialization by lateral gene transfer from prokaryotes.</title>
        <authorList>
            <person name="Gloeckner G."/>
            <person name="Schaap P."/>
        </authorList>
    </citation>
    <scope>NUCLEOTIDE SEQUENCE [LARGE SCALE GENOMIC DNA]</scope>
    <source>
        <strain evidence="2 3">TK</strain>
    </source>
</reference>
<dbReference type="PANTHER" id="PTHR44103:SF1">
    <property type="entry name" value="PROPROTEIN CONVERTASE P"/>
    <property type="match status" value="1"/>
</dbReference>
<sequence>MVSPTYSTYLSVWKFNDNFGVINIENAYCKLGPYTCKMDKDSQCSITIYTTSPNKNETCLSEWSVYGVTDINNNERSLSNLDLPMFNIVSQNPDSYSIEPHESSLTHPNLPLLQHCSLISINIGFPSSESLLNDTNSYGLEIYAEFRTGGFDFNGDGKQDFMVSHSITKKIYVFFGDISRYGDQRPLKVSMIDGINGFSINIPKIQIRNYFLCGDINNDGYDEIIIRVLNGQLKIIYGHAGPFKNDFSNFDGIEGFVIDYVYTLDSRFASYQVICDHNGDGINDLIFNTLDDVVVLYGLDNGKKFPTNSGIFDFNFVSNGTLGHILQNKNSINLGCGDLNNDGIDDIVILSDTDTGIVSFGLKIYPTIYNPLLNGKNGFTMKMKANSFEYVLQIGFGDFNGDGLQDMAVVTYDSKSIYMIYGKKDGIWESHFDINSGNSSEVVKWVRNVSSPEKLCTSMYFGDINGDGISDLSCNDDKNEITWGV</sequence>
<dbReference type="Proteomes" id="UP000076078">
    <property type="component" value="Unassembled WGS sequence"/>
</dbReference>
<dbReference type="Gene3D" id="2.130.10.130">
    <property type="entry name" value="Integrin alpha, N-terminal"/>
    <property type="match status" value="2"/>
</dbReference>
<organism evidence="2 3">
    <name type="scientific">Tieghemostelium lacteum</name>
    <name type="common">Slime mold</name>
    <name type="synonym">Dictyostelium lacteum</name>
    <dbReference type="NCBI Taxonomy" id="361077"/>
    <lineage>
        <taxon>Eukaryota</taxon>
        <taxon>Amoebozoa</taxon>
        <taxon>Evosea</taxon>
        <taxon>Eumycetozoa</taxon>
        <taxon>Dictyostelia</taxon>
        <taxon>Dictyosteliales</taxon>
        <taxon>Raperosteliaceae</taxon>
        <taxon>Tieghemostelium</taxon>
    </lineage>
</organism>
<evidence type="ECO:0000313" key="3">
    <source>
        <dbReference type="Proteomes" id="UP000076078"/>
    </source>
</evidence>
<accession>A0A151Z455</accession>
<dbReference type="PANTHER" id="PTHR44103">
    <property type="entry name" value="PROPROTEIN CONVERTASE P"/>
    <property type="match status" value="1"/>
</dbReference>
<keyword evidence="3" id="KW-1185">Reference proteome</keyword>
<dbReference type="AlphaFoldDB" id="A0A151Z455"/>
<dbReference type="InterPro" id="IPR013517">
    <property type="entry name" value="FG-GAP"/>
</dbReference>
<dbReference type="InterPro" id="IPR028994">
    <property type="entry name" value="Integrin_alpha_N"/>
</dbReference>
<evidence type="ECO:0000313" key="2">
    <source>
        <dbReference type="EMBL" id="KYQ88697.1"/>
    </source>
</evidence>
<name>A0A151Z455_TIELA</name>
<evidence type="ECO:0008006" key="4">
    <source>
        <dbReference type="Google" id="ProtNLM"/>
    </source>
</evidence>
<gene>
    <name evidence="2" type="ORF">DLAC_11824</name>
</gene>
<dbReference type="SUPFAM" id="SSF69318">
    <property type="entry name" value="Integrin alpha N-terminal domain"/>
    <property type="match status" value="1"/>
</dbReference>
<keyword evidence="1" id="KW-0732">Signal</keyword>
<dbReference type="EMBL" id="LODT01000048">
    <property type="protein sequence ID" value="KYQ88697.1"/>
    <property type="molecule type" value="Genomic_DNA"/>
</dbReference>
<dbReference type="OrthoDB" id="21139at2759"/>
<proteinExistence type="predicted"/>